<keyword evidence="4" id="KW-0677">Repeat</keyword>
<keyword evidence="3" id="KW-0963">Cytoplasm</keyword>
<evidence type="ECO:0000256" key="2">
    <source>
        <dbReference type="ARBA" id="ARBA00004430"/>
    </source>
</evidence>
<dbReference type="Proteomes" id="UP001153292">
    <property type="component" value="Chromosome 3"/>
</dbReference>
<evidence type="ECO:0000256" key="8">
    <source>
        <dbReference type="ARBA" id="ARBA00023273"/>
    </source>
</evidence>
<name>A0ABN8L6C0_CHISP</name>
<evidence type="ECO:0000313" key="10">
    <source>
        <dbReference type="EMBL" id="CAH2988819.1"/>
    </source>
</evidence>
<dbReference type="PANTHER" id="PTHR46613:SF1">
    <property type="entry name" value="RADIAL SPOKE HEAD 10 HOMOLOG B-RELATED"/>
    <property type="match status" value="1"/>
</dbReference>
<proteinExistence type="predicted"/>
<evidence type="ECO:0000256" key="3">
    <source>
        <dbReference type="ARBA" id="ARBA00022490"/>
    </source>
</evidence>
<sequence length="752" mass="86497">MYYVDSQRALTRRESSLLTSRGTVGDDKTEYDVLSLAPPQLIFPLASESVVSDVVRPKGSIRNELITMMFESMLDCIVESWTVIVPPKLEGANQMQFEKTPSELTYTGRKKERKSIVKPQKSSRRSKVESSDVAQIDPMQQIWWSSPDERAIIKFRNGNIYEGSISMKCMHGHGRFQWANGTVYLGDFKDNKISGKGMIQWKDDSWYEGDFVGNIRHGRGLYVDSRNQRCYAGGWFNGTKHGEGVIHFSKSFKNSYDGHWDHNVRDGFGSREYSHQSGYKGEWDQYVREGNGIMIWPNHDFYSGQWKNGVMSGYGIYIWDAYYNNSLALPSVCAYRGNWLKGQRSGYGILNLGLGMGSYYKGEFKNNNKHGVGQFVTNNGMILQNKQLFIDDNFGTMKSDEDFCNSNESKQISLDDPYKFDICDNSVGYYFHVEDALRNIDKQIEVRENMISDYIKNNKLTDADLNMAMRKDAIRQGEPSSVMNIDGLIDFEEDSLRKAIRCYEIDLKKIYYQYATVCNTEEIQFTPVLIRLFLWQFYYDCNIHEKGLTLIDIDKMFHRNLEWLSKSAHNPFEKIYFWQFLHSLISIASKLYAKRELPGPKPDTILASGFRSFMERDILPNIGRRKGRLVDVYGQFLPLKGLYALYRSLGEPHSVRDFLCAVRRPPHDTDKPQPSLVDAPGDNLPIGRNAYILGDRMIFVASKDCLLYPYRNKDATRKEIAIEPTTVVTEIVLAFLRGECAHKCCSAYLVNI</sequence>
<keyword evidence="6" id="KW-0969">Cilium</keyword>
<evidence type="ECO:0000256" key="6">
    <source>
        <dbReference type="ARBA" id="ARBA00023069"/>
    </source>
</evidence>
<protein>
    <submittedName>
        <fullName evidence="10">Uncharacterized protein</fullName>
    </submittedName>
</protein>
<evidence type="ECO:0000256" key="1">
    <source>
        <dbReference type="ARBA" id="ARBA00004230"/>
    </source>
</evidence>
<evidence type="ECO:0000256" key="9">
    <source>
        <dbReference type="SAM" id="MobiDB-lite"/>
    </source>
</evidence>
<dbReference type="EMBL" id="OU963896">
    <property type="protein sequence ID" value="CAH2988819.1"/>
    <property type="molecule type" value="Genomic_DNA"/>
</dbReference>
<keyword evidence="8" id="KW-0966">Cell projection</keyword>
<keyword evidence="7" id="KW-0206">Cytoskeleton</keyword>
<gene>
    <name evidence="10" type="ORF">CHILSU_LOCUS8241</name>
</gene>
<accession>A0ABN8L6C0</accession>
<evidence type="ECO:0000313" key="11">
    <source>
        <dbReference type="Proteomes" id="UP001153292"/>
    </source>
</evidence>
<organism evidence="10 11">
    <name type="scientific">Chilo suppressalis</name>
    <name type="common">Asiatic rice borer moth</name>
    <dbReference type="NCBI Taxonomy" id="168631"/>
    <lineage>
        <taxon>Eukaryota</taxon>
        <taxon>Metazoa</taxon>
        <taxon>Ecdysozoa</taxon>
        <taxon>Arthropoda</taxon>
        <taxon>Hexapoda</taxon>
        <taxon>Insecta</taxon>
        <taxon>Pterygota</taxon>
        <taxon>Neoptera</taxon>
        <taxon>Endopterygota</taxon>
        <taxon>Lepidoptera</taxon>
        <taxon>Glossata</taxon>
        <taxon>Ditrysia</taxon>
        <taxon>Pyraloidea</taxon>
        <taxon>Crambidae</taxon>
        <taxon>Crambinae</taxon>
        <taxon>Chilo</taxon>
    </lineage>
</organism>
<evidence type="ECO:0000256" key="4">
    <source>
        <dbReference type="ARBA" id="ARBA00022737"/>
    </source>
</evidence>
<evidence type="ECO:0000256" key="5">
    <source>
        <dbReference type="ARBA" id="ARBA00022846"/>
    </source>
</evidence>
<dbReference type="SMART" id="SM00698">
    <property type="entry name" value="MORN"/>
    <property type="match status" value="9"/>
</dbReference>
<dbReference type="SUPFAM" id="SSF82185">
    <property type="entry name" value="Histone H3 K4-specific methyltransferase SET7/9 N-terminal domain"/>
    <property type="match status" value="2"/>
</dbReference>
<dbReference type="InterPro" id="IPR003409">
    <property type="entry name" value="MORN"/>
</dbReference>
<feature type="region of interest" description="Disordered" evidence="9">
    <location>
        <begin position="108"/>
        <end position="133"/>
    </location>
</feature>
<comment type="subcellular location">
    <subcellularLocation>
        <location evidence="1">Cell projection</location>
        <location evidence="1">Cilium</location>
        <location evidence="1">Flagellum</location>
    </subcellularLocation>
    <subcellularLocation>
        <location evidence="2">Cytoplasm</location>
        <location evidence="2">Cytoskeleton</location>
        <location evidence="2">Cilium axoneme</location>
    </subcellularLocation>
</comment>
<dbReference type="PANTHER" id="PTHR46613">
    <property type="entry name" value="RADIAL SPOKE HEAD 10 HOMOLOG B-RELATED"/>
    <property type="match status" value="1"/>
</dbReference>
<keyword evidence="5" id="KW-0282">Flagellum</keyword>
<evidence type="ECO:0000256" key="7">
    <source>
        <dbReference type="ARBA" id="ARBA00023212"/>
    </source>
</evidence>
<keyword evidence="11" id="KW-1185">Reference proteome</keyword>
<dbReference type="Pfam" id="PF02493">
    <property type="entry name" value="MORN"/>
    <property type="match status" value="9"/>
</dbReference>
<reference evidence="10" key="1">
    <citation type="submission" date="2021-12" db="EMBL/GenBank/DDBJ databases">
        <authorList>
            <person name="King R."/>
        </authorList>
    </citation>
    <scope>NUCLEOTIDE SEQUENCE</scope>
</reference>
<dbReference type="Gene3D" id="2.20.110.10">
    <property type="entry name" value="Histone H3 K4-specific methyltransferase SET7/9 N-terminal domain"/>
    <property type="match status" value="2"/>
</dbReference>